<feature type="domain" description="Gram-positive cocci surface proteins LPxTG" evidence="8">
    <location>
        <begin position="1533"/>
        <end position="1567"/>
    </location>
</feature>
<feature type="compositionally biased region" description="Polar residues" evidence="5">
    <location>
        <begin position="111"/>
        <end position="120"/>
    </location>
</feature>
<feature type="compositionally biased region" description="Polar residues" evidence="5">
    <location>
        <begin position="60"/>
        <end position="92"/>
    </location>
</feature>
<dbReference type="SMR" id="A0A7D9N7Y0"/>
<dbReference type="Proteomes" id="UP000018522">
    <property type="component" value="Chromosome"/>
</dbReference>
<feature type="compositionally biased region" description="Polar residues" evidence="5">
    <location>
        <begin position="37"/>
        <end position="52"/>
    </location>
</feature>
<keyword evidence="2" id="KW-0964">Secreted</keyword>
<keyword evidence="6" id="KW-0472">Membrane</keyword>
<feature type="compositionally biased region" description="Polar residues" evidence="5">
    <location>
        <begin position="127"/>
        <end position="143"/>
    </location>
</feature>
<evidence type="ECO:0000256" key="5">
    <source>
        <dbReference type="SAM" id="MobiDB-lite"/>
    </source>
</evidence>
<reference evidence="9 10" key="1">
    <citation type="journal article" date="2014" name="Genome Announc.">
        <title>Complete Genome Sequences of Lactobacillus johnsonii Strain N6.2 and Lactobacillus reuteri Strain TD1.</title>
        <authorList>
            <person name="Leonard M.T."/>
            <person name="Valladares R.B."/>
            <person name="Ardissone A."/>
            <person name="Gonzalez C.F."/>
            <person name="Lorca G.L."/>
            <person name="Triplett E.W."/>
        </authorList>
    </citation>
    <scope>NUCLEOTIDE SEQUENCE [LARGE SCALE GENOMIC DNA]</scope>
    <source>
        <strain evidence="9 10">N6.2</strain>
    </source>
</reference>
<feature type="signal peptide" evidence="7">
    <location>
        <begin position="1"/>
        <end position="37"/>
    </location>
</feature>
<keyword evidence="4" id="KW-0572">Peptidoglycan-anchor</keyword>
<dbReference type="GO" id="GO:0008270">
    <property type="term" value="F:zinc ion binding"/>
    <property type="evidence" value="ECO:0007669"/>
    <property type="project" value="InterPro"/>
</dbReference>
<evidence type="ECO:0000313" key="10">
    <source>
        <dbReference type="Proteomes" id="UP000018522"/>
    </source>
</evidence>
<dbReference type="KEGG" id="ljn:T285_07200"/>
<feature type="chain" id="PRO_5028025581" evidence="7">
    <location>
        <begin position="38"/>
        <end position="1567"/>
    </location>
</feature>
<dbReference type="RefSeq" id="WP_023599866.1">
    <property type="nucleotide sequence ID" value="NC_022909.1"/>
</dbReference>
<evidence type="ECO:0000313" key="9">
    <source>
        <dbReference type="EMBL" id="AHA97791.1"/>
    </source>
</evidence>
<evidence type="ECO:0000256" key="3">
    <source>
        <dbReference type="ARBA" id="ARBA00022729"/>
    </source>
</evidence>
<dbReference type="GO" id="GO:0004222">
    <property type="term" value="F:metalloendopeptidase activity"/>
    <property type="evidence" value="ECO:0007669"/>
    <property type="project" value="InterPro"/>
</dbReference>
<feature type="region of interest" description="Disordered" evidence="5">
    <location>
        <begin position="37"/>
        <end position="153"/>
    </location>
</feature>
<dbReference type="Pfam" id="PF04650">
    <property type="entry name" value="YSIRK_signal"/>
    <property type="match status" value="1"/>
</dbReference>
<sequence length="1567" mass="172689">MQKNSQYRYALRKLSVGLTSVAVGLAFMATTTTTVHADSEPQVQTTENQTSDNKNEITVAENTNSNSAKIETVTPQDNTQGDKTSLINVETKTNSDVDLPDNNNLDLKNDQSTVENQNTILKEDTNNQENNISDDTTSDQQSKQTEEKYDPNLIKSVTDSLKQVKHDAFDGDPKQNLRNWNNIVLSSSSLIDSFYDIYNQLPTLVPQLLEHADNIDTARQRVSSNAGEIMIGMSYLNRWYNVSYGDKTILPAMMFNPKSFGSNLDSIDWLSNIGNLSPNQLNPGNTVTTFNEKLAPMLNTKSDLVTFLGDLRKKWTPELSDEDWFRSNTGVYIDEIFSKELPDLNLHIYHRLSTNKSLQEYILPLLNIKSDDMYVVSALGTVIFGSYDPYIDVKYHKDPEVYQEKVQAVHKEITRLSTGWREYFDFWYRIANNKGKTRLANANTLVWDSYDAIDSSKKGGRRWLTKKDTDIPAMAKFFGPLGKTYPPPGITADAGGNEVRYYVAKVISDYGGAAIFSHEMTHIFDNSIYLDGFQHRPGTGVELYAEGLLQSPWNSTPASYGLNTVLTFDAANRTTNKSPQRFQSREDLHGYMHGLFDVTYLLDYAEAQAMVDKSAKEKQLMYSQISYDSAKKSDVITGPISSEVAEKLTSIDDFIDNNIIASRGYKAGTYGNNVYQQISMYAPDYAGVQSSTSASGGITFRKTAFELLAAKGWNDGFISYVTNKYAKDAKNDKKSLSDTYALEKIFRGEYNNDYATFKKAMFKERIDKRQDFKPITITLNKKNVQLNNWDDLQNLMQSTVDQELALRSQGKGASLINDLKAAILAAELKQTDDFRSSIFANPEQNKRGDILGDGTNYELPTYDLDSLKKGKAVGDGTKLDLPSYDLDSLKKSEVVGDGTELDLPSYDLDSLKKGEVVGEGTKLDLPSYDLDSLKKGEVVGEGTNLDLPSYDLDSLKKGEVVGEGTELDLPSYDLDSLKKGEVVGEGTNLDLPSYNLDSLKKGEVVGDGTKLDLPSYDLDSLKKEKVVGNGTNLDLPSYDLDSLKKGEVVGEGTNLDLPTYDLDSLKKGESVSDSTRLDVPSYDLDSLKKGKVVGNGTNLDLPSYDLDSLKKGEVVGEGTNLDLPTYDLDSLKKGESVSDSTRLDVPSYDLDSLKKGKVVGNGTNLDLPTYDLDSLKKGESVSDSTRLDVPSYDLDSLKKGKVVGNGTNLDLPTYDLDSLKKGESVSDSTRLDVPSYDLDSLKKGKVVGDGTNLDLPTYDLDSLKKGESVSDSTRLDVPSYDLDSLKKGKVVGNGTNLDLPTYDLDSLKKGESVSDSTRLDVPSYDLDSLKKGKVVGNGTNLDLPTYDLDSLKKGESVSDSTRLDVPSYDLDSLKKGEVVGDGTNLDLPTYDLDSLKKGKSVSDSTRLDVPSYDLDSLKKGEVVGDGTELDLPSYDLGSLKKGKVVGEGTNLDLPSYDLDSLKKSESITKKLPIKDNKSTTKLDALENKPEINSNNKSTETNSYKKKGFTKLFKFDAKMNKRHVSATSTNNASLPQAGSKNPNFAVVLVGISSLFTALGLNILKKKTK</sequence>
<evidence type="ECO:0000256" key="2">
    <source>
        <dbReference type="ARBA" id="ARBA00022525"/>
    </source>
</evidence>
<dbReference type="InterPro" id="IPR011505">
    <property type="entry name" value="Peptidase_M26_C_dom"/>
</dbReference>
<feature type="transmembrane region" description="Helical" evidence="6">
    <location>
        <begin position="1543"/>
        <end position="1562"/>
    </location>
</feature>
<dbReference type="PROSITE" id="PS50847">
    <property type="entry name" value="GRAM_POS_ANCHORING"/>
    <property type="match status" value="1"/>
</dbReference>
<evidence type="ECO:0000256" key="1">
    <source>
        <dbReference type="ARBA" id="ARBA00022512"/>
    </source>
</evidence>
<keyword evidence="1" id="KW-0134">Cell wall</keyword>
<evidence type="ECO:0000259" key="8">
    <source>
        <dbReference type="PROSITE" id="PS50847"/>
    </source>
</evidence>
<dbReference type="GO" id="GO:0005576">
    <property type="term" value="C:extracellular region"/>
    <property type="evidence" value="ECO:0007669"/>
    <property type="project" value="InterPro"/>
</dbReference>
<name>A0A7D9N7Y0_LACJH</name>
<organism evidence="9 10">
    <name type="scientific">Lactobacillus johnsonii N6.2</name>
    <dbReference type="NCBI Taxonomy" id="1408186"/>
    <lineage>
        <taxon>Bacteria</taxon>
        <taxon>Bacillati</taxon>
        <taxon>Bacillota</taxon>
        <taxon>Bacilli</taxon>
        <taxon>Lactobacillales</taxon>
        <taxon>Lactobacillaceae</taxon>
        <taxon>Lactobacillus</taxon>
    </lineage>
</organism>
<keyword evidence="3 7" id="KW-0732">Signal</keyword>
<dbReference type="Pfam" id="PF07580">
    <property type="entry name" value="Peptidase_M26_C"/>
    <property type="match status" value="1"/>
</dbReference>
<dbReference type="InterPro" id="IPR019931">
    <property type="entry name" value="LPXTG_anchor"/>
</dbReference>
<dbReference type="EMBL" id="CP006811">
    <property type="protein sequence ID" value="AHA97791.1"/>
    <property type="molecule type" value="Genomic_DNA"/>
</dbReference>
<dbReference type="NCBIfam" id="TIGR01168">
    <property type="entry name" value="YSIRK_signal"/>
    <property type="match status" value="1"/>
</dbReference>
<accession>A0A7D9N7Y0</accession>
<evidence type="ECO:0000256" key="7">
    <source>
        <dbReference type="SAM" id="SignalP"/>
    </source>
</evidence>
<evidence type="ECO:0000256" key="6">
    <source>
        <dbReference type="SAM" id="Phobius"/>
    </source>
</evidence>
<keyword evidence="6" id="KW-1133">Transmembrane helix</keyword>
<evidence type="ECO:0000256" key="4">
    <source>
        <dbReference type="ARBA" id="ARBA00023088"/>
    </source>
</evidence>
<dbReference type="InterPro" id="IPR005877">
    <property type="entry name" value="YSIRK_signal_dom"/>
</dbReference>
<gene>
    <name evidence="9" type="ORF">T285_07200</name>
</gene>
<keyword evidence="6" id="KW-0812">Transmembrane</keyword>
<proteinExistence type="predicted"/>
<feature type="compositionally biased region" description="Low complexity" evidence="5">
    <location>
        <begin position="94"/>
        <end position="106"/>
    </location>
</feature>
<protein>
    <submittedName>
        <fullName evidence="9">Peptidase</fullName>
    </submittedName>
</protein>